<dbReference type="InterPro" id="IPR023828">
    <property type="entry name" value="Peptidase_S8_Ser-AS"/>
</dbReference>
<dbReference type="CDD" id="cd04852">
    <property type="entry name" value="Peptidases_S8_3"/>
    <property type="match status" value="1"/>
</dbReference>
<dbReference type="InterPro" id="IPR034197">
    <property type="entry name" value="Peptidases_S8_3"/>
</dbReference>
<evidence type="ECO:0000256" key="6">
    <source>
        <dbReference type="ARBA" id="ARBA00022801"/>
    </source>
</evidence>
<feature type="domain" description="Inhibitor I9" evidence="12">
    <location>
        <begin position="34"/>
        <end position="110"/>
    </location>
</feature>
<evidence type="ECO:0000256" key="9">
    <source>
        <dbReference type="PROSITE-ProRule" id="PRU01240"/>
    </source>
</evidence>
<comment type="similarity">
    <text evidence="2 9">Belongs to the peptidase S8 family.</text>
</comment>
<evidence type="ECO:0000256" key="4">
    <source>
        <dbReference type="ARBA" id="ARBA00022670"/>
    </source>
</evidence>
<evidence type="ECO:0000259" key="12">
    <source>
        <dbReference type="Pfam" id="PF05922"/>
    </source>
</evidence>
<evidence type="ECO:0000256" key="5">
    <source>
        <dbReference type="ARBA" id="ARBA00022729"/>
    </source>
</evidence>
<dbReference type="InterPro" id="IPR000209">
    <property type="entry name" value="Peptidase_S8/S53_dom"/>
</dbReference>
<evidence type="ECO:0000256" key="2">
    <source>
        <dbReference type="ARBA" id="ARBA00011073"/>
    </source>
</evidence>
<keyword evidence="5 10" id="KW-0732">Signal</keyword>
<feature type="signal peptide" evidence="10">
    <location>
        <begin position="1"/>
        <end position="27"/>
    </location>
</feature>
<dbReference type="Gene3D" id="3.50.30.30">
    <property type="match status" value="1"/>
</dbReference>
<dbReference type="GO" id="GO:0005576">
    <property type="term" value="C:extracellular region"/>
    <property type="evidence" value="ECO:0007669"/>
    <property type="project" value="UniProtKB-SubCell"/>
</dbReference>
<dbReference type="Gene3D" id="3.30.70.80">
    <property type="entry name" value="Peptidase S8 propeptide/proteinase inhibitor I9"/>
    <property type="match status" value="1"/>
</dbReference>
<dbReference type="Pfam" id="PF17766">
    <property type="entry name" value="fn3_6"/>
    <property type="match status" value="1"/>
</dbReference>
<dbReference type="InterPro" id="IPR022398">
    <property type="entry name" value="Peptidase_S8_His-AS"/>
</dbReference>
<dbReference type="InterPro" id="IPR010259">
    <property type="entry name" value="S8pro/Inhibitor_I9"/>
</dbReference>
<dbReference type="Pfam" id="PF05922">
    <property type="entry name" value="Inhibitor_I9"/>
    <property type="match status" value="1"/>
</dbReference>
<evidence type="ECO:0000256" key="1">
    <source>
        <dbReference type="ARBA" id="ARBA00004613"/>
    </source>
</evidence>
<reference evidence="14 15" key="2">
    <citation type="submission" date="2019-11" db="EMBL/GenBank/DDBJ databases">
        <title>A de novo genome assembly of a pear dwarfing rootstock.</title>
        <authorList>
            <person name="Wang F."/>
            <person name="Wang J."/>
            <person name="Li S."/>
            <person name="Zhang Y."/>
            <person name="Fang M."/>
            <person name="Ma L."/>
            <person name="Zhao Y."/>
            <person name="Jiang S."/>
        </authorList>
    </citation>
    <scope>NUCLEOTIDE SEQUENCE [LARGE SCALE GENOMIC DNA]</scope>
    <source>
        <strain evidence="14">S2</strain>
        <tissue evidence="14">Leaf</tissue>
    </source>
</reference>
<dbReference type="InterPro" id="IPR036852">
    <property type="entry name" value="Peptidase_S8/S53_dom_sf"/>
</dbReference>
<dbReference type="Pfam" id="PF00082">
    <property type="entry name" value="Peptidase_S8"/>
    <property type="match status" value="1"/>
</dbReference>
<dbReference type="PROSITE" id="PS00137">
    <property type="entry name" value="SUBTILASE_HIS"/>
    <property type="match status" value="1"/>
</dbReference>
<dbReference type="SUPFAM" id="SSF52743">
    <property type="entry name" value="Subtilisin-like"/>
    <property type="match status" value="1"/>
</dbReference>
<dbReference type="EMBL" id="SMOL01000755">
    <property type="protein sequence ID" value="KAB2599041.1"/>
    <property type="molecule type" value="Genomic_DNA"/>
</dbReference>
<feature type="domain" description="Peptidase S8/S53" evidence="11">
    <location>
        <begin position="135"/>
        <end position="584"/>
    </location>
</feature>
<dbReference type="PROSITE" id="PS51892">
    <property type="entry name" value="SUBTILASE"/>
    <property type="match status" value="1"/>
</dbReference>
<dbReference type="Gene3D" id="3.40.50.200">
    <property type="entry name" value="Peptidase S8/S53 domain"/>
    <property type="match status" value="1"/>
</dbReference>
<keyword evidence="4 9" id="KW-0645">Protease</keyword>
<name>A0A5N5FAR4_9ROSA</name>
<dbReference type="PROSITE" id="PS00138">
    <property type="entry name" value="SUBTILASE_SER"/>
    <property type="match status" value="1"/>
</dbReference>
<evidence type="ECO:0000313" key="15">
    <source>
        <dbReference type="Proteomes" id="UP000327157"/>
    </source>
</evidence>
<feature type="active site" description="Charge relay system" evidence="8 9">
    <location>
        <position position="198"/>
    </location>
</feature>
<evidence type="ECO:0000259" key="11">
    <source>
        <dbReference type="Pfam" id="PF00082"/>
    </source>
</evidence>
<keyword evidence="7 9" id="KW-0720">Serine protease</keyword>
<dbReference type="GO" id="GO:0006508">
    <property type="term" value="P:proteolysis"/>
    <property type="evidence" value="ECO:0007669"/>
    <property type="project" value="UniProtKB-KW"/>
</dbReference>
<feature type="chain" id="PRO_5024374231" evidence="10">
    <location>
        <begin position="28"/>
        <end position="752"/>
    </location>
</feature>
<evidence type="ECO:0000256" key="8">
    <source>
        <dbReference type="PIRSR" id="PIRSR615500-1"/>
    </source>
</evidence>
<dbReference type="InterPro" id="IPR015500">
    <property type="entry name" value="Peptidase_S8_subtilisin-rel"/>
</dbReference>
<sequence length="752" mass="81740">MAKHGAFLCYYPFFTLFLLTMILLCKAADEERKVHIVYMGSLPDGNPAYSPLSHHLSILHRVVQGSLAETLLVRSYKRSFNGFAANLTDQEREKIASMEEIVSVFPSIRLEPQTRRSWDFMGFDEKVSRNATTESDIIVGVIDTGIWPEAEGFKDEGFGPSPQKWKGVCEGGKNFTCNKKIVGARYYLTDSARDFRGHGTHCASIVAGSPVKDVSFYGLANGTARGGVPAARIAAYKVCDLDFGCSADGILAAFDDAIADGVDIISISLNGFFRSEPHFYIDPIAIGAFHAMKKGILTSQSAGTIFNSYKVGPVSSVAPWIFTVAASTTDRRIIDSTVLANGNKLVGHSTNTFTLNGTNFPLIYGKDASRTNCSQILASICWEGCLDPDLVKGKIVVCEKNTGIPGAYRSGAVGIIFVNFMNETFSQVLPFPGVNLITEELNVVKSYMNSTRVPQATILQSEVIKDVAAPFVSITSANGPNLVVPDVIKPDISAPGVEILAAYSTFATASEYPEDNRHVKYNILSGTSVSCPHVAGAAAYVKSFHPDWSPAAIKSSLMTTAWPMNDTLPTNDTSNNFSGAFAYGSGHIDPVKAINPGLVYETSEDDHIKLLCTIYDEAKVRLITGENITCPKDPAKWSPRDHNYPSMGAKVEPTKPFTVQYHRTVKNVGLANSTYRAKILSNSKLDIQVVPEVLLFESLNEQMDFDVTVGGSDLQDRSQLSGSLVWSDGIHSVRSPILVYAYVPNELQNIVT</sequence>
<protein>
    <submittedName>
        <fullName evidence="14">Cucumisin-like</fullName>
    </submittedName>
</protein>
<dbReference type="Proteomes" id="UP000327157">
    <property type="component" value="Unassembled WGS sequence"/>
</dbReference>
<dbReference type="PANTHER" id="PTHR10795">
    <property type="entry name" value="PROPROTEIN CONVERTASE SUBTILISIN/KEXIN"/>
    <property type="match status" value="1"/>
</dbReference>
<dbReference type="AlphaFoldDB" id="A0A5N5FAR4"/>
<comment type="subcellular location">
    <subcellularLocation>
        <location evidence="1">Secreted</location>
    </subcellularLocation>
</comment>
<keyword evidence="3" id="KW-0964">Secreted</keyword>
<dbReference type="GO" id="GO:0004252">
    <property type="term" value="F:serine-type endopeptidase activity"/>
    <property type="evidence" value="ECO:0007669"/>
    <property type="project" value="UniProtKB-UniRule"/>
</dbReference>
<evidence type="ECO:0000313" key="14">
    <source>
        <dbReference type="EMBL" id="KAB2599041.1"/>
    </source>
</evidence>
<keyword evidence="6 9" id="KW-0378">Hydrolase</keyword>
<organism evidence="14 15">
    <name type="scientific">Pyrus ussuriensis x Pyrus communis</name>
    <dbReference type="NCBI Taxonomy" id="2448454"/>
    <lineage>
        <taxon>Eukaryota</taxon>
        <taxon>Viridiplantae</taxon>
        <taxon>Streptophyta</taxon>
        <taxon>Embryophyta</taxon>
        <taxon>Tracheophyta</taxon>
        <taxon>Spermatophyta</taxon>
        <taxon>Magnoliopsida</taxon>
        <taxon>eudicotyledons</taxon>
        <taxon>Gunneridae</taxon>
        <taxon>Pentapetalae</taxon>
        <taxon>rosids</taxon>
        <taxon>fabids</taxon>
        <taxon>Rosales</taxon>
        <taxon>Rosaceae</taxon>
        <taxon>Amygdaloideae</taxon>
        <taxon>Maleae</taxon>
        <taxon>Pyrus</taxon>
    </lineage>
</organism>
<dbReference type="Gene3D" id="2.60.40.2310">
    <property type="match status" value="1"/>
</dbReference>
<feature type="active site" description="Charge relay system" evidence="8 9">
    <location>
        <position position="143"/>
    </location>
</feature>
<comment type="caution">
    <text evidence="14">The sequence shown here is derived from an EMBL/GenBank/DDBJ whole genome shotgun (WGS) entry which is preliminary data.</text>
</comment>
<accession>A0A5N5FAR4</accession>
<evidence type="ECO:0000256" key="3">
    <source>
        <dbReference type="ARBA" id="ARBA00022525"/>
    </source>
</evidence>
<dbReference type="InterPro" id="IPR041469">
    <property type="entry name" value="Subtilisin-like_FN3"/>
</dbReference>
<dbReference type="InterPro" id="IPR045051">
    <property type="entry name" value="SBT"/>
</dbReference>
<feature type="active site" description="Charge relay system" evidence="8 9">
    <location>
        <position position="528"/>
    </location>
</feature>
<evidence type="ECO:0000259" key="13">
    <source>
        <dbReference type="Pfam" id="PF17766"/>
    </source>
</evidence>
<reference evidence="14 15" key="1">
    <citation type="submission" date="2019-09" db="EMBL/GenBank/DDBJ databases">
        <authorList>
            <person name="Ou C."/>
        </authorList>
    </citation>
    <scope>NUCLEOTIDE SEQUENCE [LARGE SCALE GENOMIC DNA]</scope>
    <source>
        <strain evidence="14">S2</strain>
        <tissue evidence="14">Leaf</tissue>
    </source>
</reference>
<evidence type="ECO:0000256" key="7">
    <source>
        <dbReference type="ARBA" id="ARBA00022825"/>
    </source>
</evidence>
<proteinExistence type="inferred from homology"/>
<feature type="domain" description="Subtilisin-like protease fibronectin type-III" evidence="13">
    <location>
        <begin position="641"/>
        <end position="739"/>
    </location>
</feature>
<dbReference type="PRINTS" id="PR00723">
    <property type="entry name" value="SUBTILISIN"/>
</dbReference>
<gene>
    <name evidence="14" type="ORF">D8674_040442</name>
</gene>
<dbReference type="InterPro" id="IPR037045">
    <property type="entry name" value="S8pro/Inhibitor_I9_sf"/>
</dbReference>
<dbReference type="CDD" id="cd02120">
    <property type="entry name" value="PA_subtilisin_like"/>
    <property type="match status" value="1"/>
</dbReference>
<keyword evidence="15" id="KW-1185">Reference proteome</keyword>
<dbReference type="OrthoDB" id="4803627at2759"/>
<evidence type="ECO:0000256" key="10">
    <source>
        <dbReference type="SAM" id="SignalP"/>
    </source>
</evidence>